<evidence type="ECO:0000256" key="1">
    <source>
        <dbReference type="ARBA" id="ARBA00023015"/>
    </source>
</evidence>
<dbReference type="PROSITE" id="PS51118">
    <property type="entry name" value="HTH_HXLR"/>
    <property type="match status" value="1"/>
</dbReference>
<evidence type="ECO:0000313" key="6">
    <source>
        <dbReference type="Proteomes" id="UP000676386"/>
    </source>
</evidence>
<dbReference type="EMBL" id="JAGTXB010000021">
    <property type="protein sequence ID" value="MBS0031374.1"/>
    <property type="molecule type" value="Genomic_DNA"/>
</dbReference>
<proteinExistence type="predicted"/>
<protein>
    <submittedName>
        <fullName evidence="5">Winged helix-turn-helix transcriptional regulator</fullName>
    </submittedName>
</protein>
<reference evidence="5 6" key="1">
    <citation type="submission" date="2021-04" db="EMBL/GenBank/DDBJ databases">
        <title>Chitinophaga sp. nov., isolated from the rhizosphere soil.</title>
        <authorList>
            <person name="He S."/>
        </authorList>
    </citation>
    <scope>NUCLEOTIDE SEQUENCE [LARGE SCALE GENOMIC DNA]</scope>
    <source>
        <strain evidence="5 6">2R12</strain>
    </source>
</reference>
<feature type="domain" description="HTH hxlR-type" evidence="4">
    <location>
        <begin position="19"/>
        <end position="118"/>
    </location>
</feature>
<sequence length="126" mass="14421">MVINGKHFAYRLNGDLYHCAMDITQKYIGGKWKSVVLWYLKNSAHRFSELKRKIPDITEKMLSIQLKALEEDGLIKREVFGSKPPVRVEYSLTDFGKSLVPVLNAIAKWGRDLGDSTGEMVTMEEE</sequence>
<evidence type="ECO:0000256" key="3">
    <source>
        <dbReference type="ARBA" id="ARBA00023163"/>
    </source>
</evidence>
<dbReference type="SUPFAM" id="SSF46785">
    <property type="entry name" value="Winged helix' DNA-binding domain"/>
    <property type="match status" value="1"/>
</dbReference>
<dbReference type="Gene3D" id="1.10.10.10">
    <property type="entry name" value="Winged helix-like DNA-binding domain superfamily/Winged helix DNA-binding domain"/>
    <property type="match status" value="1"/>
</dbReference>
<keyword evidence="6" id="KW-1185">Reference proteome</keyword>
<organism evidence="5 6">
    <name type="scientific">Chitinophaga hostae</name>
    <dbReference type="NCBI Taxonomy" id="2831022"/>
    <lineage>
        <taxon>Bacteria</taxon>
        <taxon>Pseudomonadati</taxon>
        <taxon>Bacteroidota</taxon>
        <taxon>Chitinophagia</taxon>
        <taxon>Chitinophagales</taxon>
        <taxon>Chitinophagaceae</taxon>
        <taxon>Chitinophaga</taxon>
    </lineage>
</organism>
<dbReference type="Pfam" id="PF01638">
    <property type="entry name" value="HxlR"/>
    <property type="match status" value="1"/>
</dbReference>
<name>A0ABS5J834_9BACT</name>
<dbReference type="PANTHER" id="PTHR33204">
    <property type="entry name" value="TRANSCRIPTIONAL REGULATOR, MARR FAMILY"/>
    <property type="match status" value="1"/>
</dbReference>
<comment type="caution">
    <text evidence="5">The sequence shown here is derived from an EMBL/GenBank/DDBJ whole genome shotgun (WGS) entry which is preliminary data.</text>
</comment>
<dbReference type="RefSeq" id="WP_211976536.1">
    <property type="nucleotide sequence ID" value="NZ_JAGTXB010000021.1"/>
</dbReference>
<accession>A0ABS5J834</accession>
<dbReference type="Proteomes" id="UP000676386">
    <property type="component" value="Unassembled WGS sequence"/>
</dbReference>
<dbReference type="PANTHER" id="PTHR33204:SF29">
    <property type="entry name" value="TRANSCRIPTIONAL REGULATOR"/>
    <property type="match status" value="1"/>
</dbReference>
<evidence type="ECO:0000259" key="4">
    <source>
        <dbReference type="PROSITE" id="PS51118"/>
    </source>
</evidence>
<dbReference type="InterPro" id="IPR002577">
    <property type="entry name" value="HTH_HxlR"/>
</dbReference>
<evidence type="ECO:0000256" key="2">
    <source>
        <dbReference type="ARBA" id="ARBA00023125"/>
    </source>
</evidence>
<evidence type="ECO:0000313" key="5">
    <source>
        <dbReference type="EMBL" id="MBS0031374.1"/>
    </source>
</evidence>
<gene>
    <name evidence="5" type="ORF">KE626_28850</name>
</gene>
<dbReference type="InterPro" id="IPR036390">
    <property type="entry name" value="WH_DNA-bd_sf"/>
</dbReference>
<keyword evidence="3" id="KW-0804">Transcription</keyword>
<keyword evidence="2" id="KW-0238">DNA-binding</keyword>
<dbReference type="InterPro" id="IPR036388">
    <property type="entry name" value="WH-like_DNA-bd_sf"/>
</dbReference>
<keyword evidence="1" id="KW-0805">Transcription regulation</keyword>